<keyword evidence="5" id="KW-0067">ATP-binding</keyword>
<dbReference type="GO" id="GO:0005524">
    <property type="term" value="F:ATP binding"/>
    <property type="evidence" value="ECO:0007669"/>
    <property type="project" value="UniProtKB-KW"/>
</dbReference>
<dbReference type="EMBL" id="AP029264">
    <property type="protein sequence ID" value="BFF95606.1"/>
    <property type="molecule type" value="Genomic_DNA"/>
</dbReference>
<sequence>MARKDQEAVQLPRPALPVGFRQFATQVAGHTFEATNAAAVGLLQDSVEGCVLKPLGKPECEVRELNFYESLASAATAAAASAAGSMTEAKAAPGDNDLAALGRHVPRFYGHLKLVVNQREHTFVRLEDLTRGMQQPCVMDVKMGRRTWDPLSSPHKRQVEEQKYVICKQKLGLCLPGFLVYLPAEEPGKTVLMRHGKDYGKSLNVAGFRQTMGIFFNASTSDSKTRAAGTEILLREVLRQLQEILAWFKRQRLLHFYASSLLICYDYARLSSAAQTQPAPLLNGHHHHHAQSCADDASEWVRVRMIDFAHVYPAEDGQPDENYMFGLQSLIEVVESILYR</sequence>
<proteinExistence type="inferred from homology"/>
<dbReference type="SUPFAM" id="SSF56104">
    <property type="entry name" value="SAICAR synthase-like"/>
    <property type="match status" value="1"/>
</dbReference>
<comment type="similarity">
    <text evidence="1 8">Belongs to the inositol phosphokinase (IPK) family.</text>
</comment>
<comment type="catalytic activity">
    <reaction evidence="7">
        <text>1D-myo-inositol 1,3,4,6-tetrakisphosphate + ATP = 1D-myo-inositol 1,3,4,5,6-pentakisphosphate + ADP + H(+)</text>
        <dbReference type="Rhea" id="RHEA:12717"/>
        <dbReference type="ChEBI" id="CHEBI:15378"/>
        <dbReference type="ChEBI" id="CHEBI:30616"/>
        <dbReference type="ChEBI" id="CHEBI:57660"/>
        <dbReference type="ChEBI" id="CHEBI:57733"/>
        <dbReference type="ChEBI" id="CHEBI:456216"/>
        <dbReference type="EC" id="2.7.1.140"/>
    </reaction>
</comment>
<dbReference type="EC" id="2.7.-.-" evidence="8"/>
<evidence type="ECO:0000256" key="6">
    <source>
        <dbReference type="ARBA" id="ARBA00036164"/>
    </source>
</evidence>
<name>A0AAU9FI92_DROMD</name>
<keyword evidence="4 8" id="KW-0418">Kinase</keyword>
<comment type="catalytic activity">
    <reaction evidence="6">
        <text>1D-myo-inositol 1,4,5-trisphosphate + 2 ATP = 1D-myo-inositol 1,3,4,5,6-pentakisphosphate + 2 ADP + 2 H(+)</text>
        <dbReference type="Rhea" id="RHEA:32359"/>
        <dbReference type="ChEBI" id="CHEBI:15378"/>
        <dbReference type="ChEBI" id="CHEBI:30616"/>
        <dbReference type="ChEBI" id="CHEBI:57733"/>
        <dbReference type="ChEBI" id="CHEBI:203600"/>
        <dbReference type="ChEBI" id="CHEBI:456216"/>
        <dbReference type="EC" id="2.7.1.151"/>
    </reaction>
</comment>
<dbReference type="PANTHER" id="PTHR12400">
    <property type="entry name" value="INOSITOL POLYPHOSPHATE KINASE"/>
    <property type="match status" value="1"/>
</dbReference>
<evidence type="ECO:0000256" key="3">
    <source>
        <dbReference type="ARBA" id="ARBA00022741"/>
    </source>
</evidence>
<accession>A0AAU9FI92</accession>
<evidence type="ECO:0000256" key="7">
    <source>
        <dbReference type="ARBA" id="ARBA00036525"/>
    </source>
</evidence>
<evidence type="ECO:0000313" key="9">
    <source>
        <dbReference type="EMBL" id="BFF95606.1"/>
    </source>
</evidence>
<dbReference type="Gene3D" id="3.30.470.160">
    <property type="entry name" value="Inositol polyphosphate kinase"/>
    <property type="match status" value="1"/>
</dbReference>
<dbReference type="GO" id="GO:0005634">
    <property type="term" value="C:nucleus"/>
    <property type="evidence" value="ECO:0007669"/>
    <property type="project" value="TreeGrafter"/>
</dbReference>
<evidence type="ECO:0000256" key="1">
    <source>
        <dbReference type="ARBA" id="ARBA00007374"/>
    </source>
</evidence>
<gene>
    <name evidence="9" type="ORF">DMAD_12971</name>
</gene>
<reference evidence="9 10" key="1">
    <citation type="submission" date="2024-02" db="EMBL/GenBank/DDBJ databases">
        <title>A chromosome-level genome assembly of Drosophila madeirensis, a fruit fly species endemic to Madeira island.</title>
        <authorList>
            <person name="Tomihara K."/>
            <person name="Llopart A."/>
            <person name="Yamamoto D."/>
        </authorList>
    </citation>
    <scope>NUCLEOTIDE SEQUENCE [LARGE SCALE GENOMIC DNA]</scope>
    <source>
        <strain evidence="9 10">RF1</strain>
    </source>
</reference>
<dbReference type="GO" id="GO:0008440">
    <property type="term" value="F:inositol-1,4,5-trisphosphate 3-kinase activity"/>
    <property type="evidence" value="ECO:0007669"/>
    <property type="project" value="TreeGrafter"/>
</dbReference>
<dbReference type="GO" id="GO:0032958">
    <property type="term" value="P:inositol phosphate biosynthetic process"/>
    <property type="evidence" value="ECO:0007669"/>
    <property type="project" value="InterPro"/>
</dbReference>
<keyword evidence="3" id="KW-0547">Nucleotide-binding</keyword>
<evidence type="ECO:0000256" key="8">
    <source>
        <dbReference type="RuleBase" id="RU363090"/>
    </source>
</evidence>
<dbReference type="GO" id="GO:0051765">
    <property type="term" value="F:inositol tetrakisphosphate kinase activity"/>
    <property type="evidence" value="ECO:0007669"/>
    <property type="project" value="TreeGrafter"/>
</dbReference>
<dbReference type="Pfam" id="PF03770">
    <property type="entry name" value="IPK"/>
    <property type="match status" value="1"/>
</dbReference>
<evidence type="ECO:0000256" key="2">
    <source>
        <dbReference type="ARBA" id="ARBA00022679"/>
    </source>
</evidence>
<dbReference type="AlphaFoldDB" id="A0AAU9FI92"/>
<evidence type="ECO:0000256" key="5">
    <source>
        <dbReference type="ARBA" id="ARBA00022840"/>
    </source>
</evidence>
<keyword evidence="10" id="KW-1185">Reference proteome</keyword>
<keyword evidence="2 8" id="KW-0808">Transferase</keyword>
<dbReference type="Proteomes" id="UP001500889">
    <property type="component" value="Chromosome U"/>
</dbReference>
<evidence type="ECO:0000313" key="10">
    <source>
        <dbReference type="Proteomes" id="UP001500889"/>
    </source>
</evidence>
<dbReference type="InterPro" id="IPR005522">
    <property type="entry name" value="IPK"/>
</dbReference>
<dbReference type="GO" id="GO:0005737">
    <property type="term" value="C:cytoplasm"/>
    <property type="evidence" value="ECO:0007669"/>
    <property type="project" value="TreeGrafter"/>
</dbReference>
<organism evidence="9 10">
    <name type="scientific">Drosophila madeirensis</name>
    <name type="common">Fruit fly</name>
    <dbReference type="NCBI Taxonomy" id="30013"/>
    <lineage>
        <taxon>Eukaryota</taxon>
        <taxon>Metazoa</taxon>
        <taxon>Ecdysozoa</taxon>
        <taxon>Arthropoda</taxon>
        <taxon>Hexapoda</taxon>
        <taxon>Insecta</taxon>
        <taxon>Pterygota</taxon>
        <taxon>Neoptera</taxon>
        <taxon>Endopterygota</taxon>
        <taxon>Diptera</taxon>
        <taxon>Brachycera</taxon>
        <taxon>Muscomorpha</taxon>
        <taxon>Ephydroidea</taxon>
        <taxon>Drosophilidae</taxon>
        <taxon>Drosophila</taxon>
        <taxon>Sophophora</taxon>
    </lineage>
</organism>
<protein>
    <recommendedName>
        <fullName evidence="8">Kinase</fullName>
        <ecNumber evidence="8">2.7.-.-</ecNumber>
    </recommendedName>
</protein>
<dbReference type="InterPro" id="IPR038286">
    <property type="entry name" value="IPK_sf"/>
</dbReference>
<dbReference type="PANTHER" id="PTHR12400:SF51">
    <property type="entry name" value="INOSITOL POLYPHOSPHATE MULTIKINASE"/>
    <property type="match status" value="1"/>
</dbReference>
<evidence type="ECO:0000256" key="4">
    <source>
        <dbReference type="ARBA" id="ARBA00022777"/>
    </source>
</evidence>